<dbReference type="RefSeq" id="WP_135620344.1">
    <property type="nucleotide sequence ID" value="NZ_RQGG01000043.1"/>
</dbReference>
<dbReference type="SUPFAM" id="SSF69705">
    <property type="entry name" value="Transcription factor NusA, N-terminal domain"/>
    <property type="match status" value="1"/>
</dbReference>
<dbReference type="SUPFAM" id="SSF47794">
    <property type="entry name" value="Rad51 N-terminal domain-like"/>
    <property type="match status" value="1"/>
</dbReference>
<keyword evidence="1 7" id="KW-0806">Transcription termination</keyword>
<dbReference type="CDD" id="cd02134">
    <property type="entry name" value="KH-II_NusA_rpt1"/>
    <property type="match status" value="1"/>
</dbReference>
<dbReference type="SUPFAM" id="SSF54814">
    <property type="entry name" value="Prokaryotic type KH domain (KH-domain type II)"/>
    <property type="match status" value="2"/>
</dbReference>
<dbReference type="InterPro" id="IPR013735">
    <property type="entry name" value="TF_NusA_N"/>
</dbReference>
<keyword evidence="2 7" id="KW-0963">Cytoplasm</keyword>
<dbReference type="PROSITE" id="PS50084">
    <property type="entry name" value="KH_TYPE_1"/>
    <property type="match status" value="1"/>
</dbReference>
<evidence type="ECO:0000256" key="3">
    <source>
        <dbReference type="ARBA" id="ARBA00022814"/>
    </source>
</evidence>
<dbReference type="Gene3D" id="1.10.150.20">
    <property type="entry name" value="5' to 3' exonuclease, C-terminal subdomain"/>
    <property type="match status" value="1"/>
</dbReference>
<dbReference type="OrthoDB" id="9807233at2"/>
<organism evidence="12 13">
    <name type="scientific">Leptospira kemamanensis</name>
    <dbReference type="NCBI Taxonomy" id="2484942"/>
    <lineage>
        <taxon>Bacteria</taxon>
        <taxon>Pseudomonadati</taxon>
        <taxon>Spirochaetota</taxon>
        <taxon>Spirochaetia</taxon>
        <taxon>Leptospirales</taxon>
        <taxon>Leptospiraceae</taxon>
        <taxon>Leptospira</taxon>
    </lineage>
</organism>
<dbReference type="InterPro" id="IPR030842">
    <property type="entry name" value="TF_NusA_bacterial"/>
</dbReference>
<dbReference type="PANTHER" id="PTHR22648">
    <property type="entry name" value="TRANSCRIPTION TERMINATION FACTOR NUSA"/>
    <property type="match status" value="1"/>
</dbReference>
<feature type="domain" description="Transcription factor NusA N-terminal" evidence="9">
    <location>
        <begin position="12"/>
        <end position="136"/>
    </location>
</feature>
<keyword evidence="6 7" id="KW-0804">Transcription</keyword>
<keyword evidence="4 7" id="KW-0694">RNA-binding</keyword>
<dbReference type="FunFam" id="3.30.300.20:FF:000002">
    <property type="entry name" value="Transcription termination/antitermination protein NusA"/>
    <property type="match status" value="1"/>
</dbReference>
<proteinExistence type="inferred from homology"/>
<reference evidence="12" key="1">
    <citation type="journal article" date="2019" name="PLoS Negl. Trop. Dis.">
        <title>Revisiting the worldwide diversity of Leptospira species in the environment.</title>
        <authorList>
            <person name="Vincent A.T."/>
            <person name="Schiettekatte O."/>
            <person name="Bourhy P."/>
            <person name="Veyrier F.J."/>
            <person name="Picardeau M."/>
        </authorList>
    </citation>
    <scope>NUCLEOTIDE SEQUENCE [LARGE SCALE GENOMIC DNA]</scope>
    <source>
        <strain evidence="12">201702454</strain>
    </source>
</reference>
<evidence type="ECO:0000256" key="5">
    <source>
        <dbReference type="ARBA" id="ARBA00023015"/>
    </source>
</evidence>
<dbReference type="Proteomes" id="UP000297609">
    <property type="component" value="Unassembled WGS sequence"/>
</dbReference>
<dbReference type="InterPro" id="IPR009019">
    <property type="entry name" value="KH_sf_prok-type"/>
</dbReference>
<sequence>MATKQATKETGLFEAIQQFCQDKSLDRELVLGVIRDSLLAAYRKKVGLEAETDDRCQVEFGSDNKNEIIISVLRDVVADKTTNPLEVSLEDAQKIDPKIEVGSQIRVFEKPQDLSRVLSSQAKQMVFQRLRDMEKELLYQEYKSKEGELTHGYFQRWKKDIMSIDLGKVEGIMLKKDQNPGEKYRQGDRLKAIISRVELRPREPMPVITLSRASGDFVKKLFEMEIPEVYDGIVEIRDVARIPSYRTKVVVTTSKSDVDPVGACVGMKGVRIQAIVRELGNERIDIVLHSDEPSVFIANAISPAKPVEVHVDRKRGDALVIVPDESLSLAIGINGSNVKLVSQLSGFKIDIKTVSQYNQELASPEAREKLDRLFNAQQEAMEESEDIYNQSGSEEEEEESGYTPLSEIPGLTPRIAGLLEAGGIKNVETLLEFSQEELSKISGIGKTTAEQILRLLRESIEWVEEG</sequence>
<name>A0A4R9JMD8_9LEPT</name>
<dbReference type="InterPro" id="IPR025249">
    <property type="entry name" value="TF_NusA_KH_1st"/>
</dbReference>
<dbReference type="GO" id="GO:0000166">
    <property type="term" value="F:nucleotide binding"/>
    <property type="evidence" value="ECO:0007669"/>
    <property type="project" value="InterPro"/>
</dbReference>
<dbReference type="Gene3D" id="3.30.300.20">
    <property type="match status" value="2"/>
</dbReference>
<dbReference type="InterPro" id="IPR010213">
    <property type="entry name" value="TF_NusA"/>
</dbReference>
<dbReference type="InterPro" id="IPR015946">
    <property type="entry name" value="KH_dom-like_a/b"/>
</dbReference>
<dbReference type="GO" id="GO:0003700">
    <property type="term" value="F:DNA-binding transcription factor activity"/>
    <property type="evidence" value="ECO:0007669"/>
    <property type="project" value="InterPro"/>
</dbReference>
<evidence type="ECO:0000259" key="9">
    <source>
        <dbReference type="Pfam" id="PF08529"/>
    </source>
</evidence>
<evidence type="ECO:0000256" key="8">
    <source>
        <dbReference type="SAM" id="MobiDB-lite"/>
    </source>
</evidence>
<dbReference type="CDD" id="cd22529">
    <property type="entry name" value="KH-II_NusA_rpt2"/>
    <property type="match status" value="1"/>
</dbReference>
<dbReference type="Gene3D" id="2.40.50.140">
    <property type="entry name" value="Nucleic acid-binding proteins"/>
    <property type="match status" value="1"/>
</dbReference>
<dbReference type="InterPro" id="IPR036555">
    <property type="entry name" value="NusA_N_sf"/>
</dbReference>
<evidence type="ECO:0000259" key="11">
    <source>
        <dbReference type="Pfam" id="PF26594"/>
    </source>
</evidence>
<dbReference type="GO" id="GO:0005829">
    <property type="term" value="C:cytosol"/>
    <property type="evidence" value="ECO:0007669"/>
    <property type="project" value="TreeGrafter"/>
</dbReference>
<dbReference type="HAMAP" id="MF_00945_B">
    <property type="entry name" value="NusA_B"/>
    <property type="match status" value="1"/>
</dbReference>
<dbReference type="Pfam" id="PF13184">
    <property type="entry name" value="KH_NusA_1st"/>
    <property type="match status" value="1"/>
</dbReference>
<keyword evidence="13" id="KW-1185">Reference proteome</keyword>
<feature type="region of interest" description="Disordered" evidence="8">
    <location>
        <begin position="381"/>
        <end position="407"/>
    </location>
</feature>
<comment type="similarity">
    <text evidence="7">Belongs to the NusA family.</text>
</comment>
<evidence type="ECO:0000256" key="6">
    <source>
        <dbReference type="ARBA" id="ARBA00023163"/>
    </source>
</evidence>
<accession>A0A4R9JMD8</accession>
<dbReference type="NCBIfam" id="TIGR01953">
    <property type="entry name" value="NusA"/>
    <property type="match status" value="1"/>
</dbReference>
<comment type="function">
    <text evidence="7">Participates in both transcription termination and antitermination.</text>
</comment>
<dbReference type="Pfam" id="PF26594">
    <property type="entry name" value="KH_NusA_2nd"/>
    <property type="match status" value="1"/>
</dbReference>
<dbReference type="GO" id="GO:0006353">
    <property type="term" value="P:DNA-templated transcription termination"/>
    <property type="evidence" value="ECO:0007669"/>
    <property type="project" value="UniProtKB-UniRule"/>
</dbReference>
<keyword evidence="5 7" id="KW-0805">Transcription regulation</keyword>
<dbReference type="EMBL" id="RQGG01000043">
    <property type="protein sequence ID" value="TGL48672.1"/>
    <property type="molecule type" value="Genomic_DNA"/>
</dbReference>
<evidence type="ECO:0000259" key="10">
    <source>
        <dbReference type="Pfam" id="PF13184"/>
    </source>
</evidence>
<evidence type="ECO:0000256" key="4">
    <source>
        <dbReference type="ARBA" id="ARBA00022884"/>
    </source>
</evidence>
<keyword evidence="3 7" id="KW-0889">Transcription antitermination</keyword>
<protein>
    <recommendedName>
        <fullName evidence="7">Transcription termination/antitermination protein NusA</fullName>
    </recommendedName>
</protein>
<dbReference type="GO" id="GO:0003723">
    <property type="term" value="F:RNA binding"/>
    <property type="evidence" value="ECO:0007669"/>
    <property type="project" value="UniProtKB-UniRule"/>
</dbReference>
<dbReference type="Pfam" id="PF14520">
    <property type="entry name" value="HHH_5"/>
    <property type="match status" value="1"/>
</dbReference>
<dbReference type="PANTHER" id="PTHR22648:SF0">
    <property type="entry name" value="TRANSCRIPTION TERMINATION_ANTITERMINATION PROTEIN NUSA"/>
    <property type="match status" value="1"/>
</dbReference>
<comment type="subunit">
    <text evidence="7">Monomer. Binds directly to the core enzyme of the DNA-dependent RNA polymerase and to nascent RNA.</text>
</comment>
<evidence type="ECO:0000313" key="12">
    <source>
        <dbReference type="EMBL" id="TGL48672.1"/>
    </source>
</evidence>
<dbReference type="InterPro" id="IPR010995">
    <property type="entry name" value="DNA_repair_Rad51/TF_NusA_a-hlx"/>
</dbReference>
<comment type="subcellular location">
    <subcellularLocation>
        <location evidence="7">Cytoplasm</location>
    </subcellularLocation>
</comment>
<dbReference type="Pfam" id="PF08529">
    <property type="entry name" value="NusA_N"/>
    <property type="match status" value="1"/>
</dbReference>
<feature type="domain" description="Transcription factor NusA first KH" evidence="10">
    <location>
        <begin position="213"/>
        <end position="287"/>
    </location>
</feature>
<dbReference type="GO" id="GO:0031564">
    <property type="term" value="P:transcription antitermination"/>
    <property type="evidence" value="ECO:0007669"/>
    <property type="project" value="UniProtKB-UniRule"/>
</dbReference>
<evidence type="ECO:0000256" key="2">
    <source>
        <dbReference type="ARBA" id="ARBA00022490"/>
    </source>
</evidence>
<dbReference type="SUPFAM" id="SSF50249">
    <property type="entry name" value="Nucleic acid-binding proteins"/>
    <property type="match status" value="1"/>
</dbReference>
<dbReference type="FunFam" id="3.30.300.20:FF:000005">
    <property type="entry name" value="Transcription termination/antitermination protein NusA"/>
    <property type="match status" value="1"/>
</dbReference>
<evidence type="ECO:0000313" key="13">
    <source>
        <dbReference type="Proteomes" id="UP000297609"/>
    </source>
</evidence>
<comment type="caution">
    <text evidence="12">The sequence shown here is derived from an EMBL/GenBank/DDBJ whole genome shotgun (WGS) entry which is preliminary data.</text>
</comment>
<evidence type="ECO:0000256" key="1">
    <source>
        <dbReference type="ARBA" id="ARBA00022472"/>
    </source>
</evidence>
<gene>
    <name evidence="7 12" type="primary">nusA</name>
    <name evidence="12" type="ORF">EHQ59_14405</name>
</gene>
<evidence type="ECO:0000256" key="7">
    <source>
        <dbReference type="HAMAP-Rule" id="MF_00945"/>
    </source>
</evidence>
<feature type="domain" description="NusA-like second KH" evidence="11">
    <location>
        <begin position="294"/>
        <end position="358"/>
    </location>
</feature>
<dbReference type="InterPro" id="IPR058582">
    <property type="entry name" value="KH_NusA_2nd"/>
</dbReference>
<dbReference type="CDD" id="cd04455">
    <property type="entry name" value="S1_NusA"/>
    <property type="match status" value="1"/>
</dbReference>
<dbReference type="Gene3D" id="3.30.1480.10">
    <property type="entry name" value="NusA, N-terminal domain"/>
    <property type="match status" value="1"/>
</dbReference>
<dbReference type="AlphaFoldDB" id="A0A4R9JMD8"/>
<dbReference type="InterPro" id="IPR012340">
    <property type="entry name" value="NA-bd_OB-fold"/>
</dbReference>